<evidence type="ECO:0000313" key="3">
    <source>
        <dbReference type="Proteomes" id="UP000676194"/>
    </source>
</evidence>
<dbReference type="KEGG" id="tsph:KIH39_24765"/>
<organism evidence="2 3">
    <name type="scientific">Telmatocola sphagniphila</name>
    <dbReference type="NCBI Taxonomy" id="1123043"/>
    <lineage>
        <taxon>Bacteria</taxon>
        <taxon>Pseudomonadati</taxon>
        <taxon>Planctomycetota</taxon>
        <taxon>Planctomycetia</taxon>
        <taxon>Gemmatales</taxon>
        <taxon>Gemmataceae</taxon>
    </lineage>
</organism>
<dbReference type="InterPro" id="IPR034660">
    <property type="entry name" value="DinB/YfiT-like"/>
</dbReference>
<dbReference type="RefSeq" id="WP_213496561.1">
    <property type="nucleotide sequence ID" value="NZ_CP074694.1"/>
</dbReference>
<reference evidence="2" key="1">
    <citation type="submission" date="2021-05" db="EMBL/GenBank/DDBJ databases">
        <title>Complete genome sequence of the cellulolytic planctomycete Telmatocola sphagniphila SP2T and characterization of the first cellulase from planctomycetes.</title>
        <authorList>
            <person name="Rakitin A.L."/>
            <person name="Beletsky A.V."/>
            <person name="Naumoff D.G."/>
            <person name="Kulichevskaya I.S."/>
            <person name="Mardanov A.V."/>
            <person name="Ravin N.V."/>
            <person name="Dedysh S.N."/>
        </authorList>
    </citation>
    <scope>NUCLEOTIDE SEQUENCE</scope>
    <source>
        <strain evidence="2">SP2T</strain>
    </source>
</reference>
<dbReference type="SUPFAM" id="SSF109854">
    <property type="entry name" value="DinB/YfiT-like putative metalloenzymes"/>
    <property type="match status" value="1"/>
</dbReference>
<keyword evidence="3" id="KW-1185">Reference proteome</keyword>
<dbReference type="InterPro" id="IPR024775">
    <property type="entry name" value="DinB-like"/>
</dbReference>
<dbReference type="Pfam" id="PF12867">
    <property type="entry name" value="DinB_2"/>
    <property type="match status" value="1"/>
</dbReference>
<sequence length="165" mass="18845">MILDTFRSQILFARSYTIRILDKIPESLWFQMPQPAVTHVAWQVGHLAMAQYRLGVERIRGIKPEDASIISDEFIGLFRIQTVPQAESQIYPSPSEIRKVFDAVHQLVLSEIPTYASVDLTQPPVTPHSICKTKSDILVWCSHHEFLHAGQIGLLRRLFGEAPIW</sequence>
<dbReference type="AlphaFoldDB" id="A0A8E6B5U4"/>
<dbReference type="Gene3D" id="1.20.120.450">
    <property type="entry name" value="dinb family like domain"/>
    <property type="match status" value="1"/>
</dbReference>
<dbReference type="Proteomes" id="UP000676194">
    <property type="component" value="Chromosome"/>
</dbReference>
<feature type="domain" description="DinB-like" evidence="1">
    <location>
        <begin position="11"/>
        <end position="152"/>
    </location>
</feature>
<evidence type="ECO:0000313" key="2">
    <source>
        <dbReference type="EMBL" id="QVL32009.1"/>
    </source>
</evidence>
<accession>A0A8E6B5U4</accession>
<gene>
    <name evidence="2" type="ORF">KIH39_24765</name>
</gene>
<name>A0A8E6B5U4_9BACT</name>
<protein>
    <submittedName>
        <fullName evidence="2">DinB family protein</fullName>
    </submittedName>
</protein>
<dbReference type="EMBL" id="CP074694">
    <property type="protein sequence ID" value="QVL32009.1"/>
    <property type="molecule type" value="Genomic_DNA"/>
</dbReference>
<proteinExistence type="predicted"/>
<evidence type="ECO:0000259" key="1">
    <source>
        <dbReference type="Pfam" id="PF12867"/>
    </source>
</evidence>